<reference evidence="3 4" key="1">
    <citation type="submission" date="2024-10" db="EMBL/GenBank/DDBJ databases">
        <authorList>
            <person name="Kim D."/>
        </authorList>
    </citation>
    <scope>NUCLEOTIDE SEQUENCE [LARGE SCALE GENOMIC DNA]</scope>
    <source>
        <strain evidence="3">Taebaek</strain>
    </source>
</reference>
<comment type="caution">
    <text evidence="3">The sequence shown here is derived from an EMBL/GenBank/DDBJ whole genome shotgun (WGS) entry which is preliminary data.</text>
</comment>
<comment type="cofactor">
    <cofactor evidence="1">
        <name>[4Fe-4S] cluster</name>
        <dbReference type="ChEBI" id="CHEBI:49883"/>
    </cofactor>
</comment>
<evidence type="ECO:0000313" key="3">
    <source>
        <dbReference type="EMBL" id="KAL3070166.1"/>
    </source>
</evidence>
<feature type="region of interest" description="Disordered" evidence="2">
    <location>
        <begin position="1"/>
        <end position="20"/>
    </location>
</feature>
<dbReference type="PANTHER" id="PTHR10849">
    <property type="entry name" value="NADH DEHYDROGENASE UBIQUINONE IRON-SULFUR PROTEIN 8, MITOCHONDRIAL"/>
    <property type="match status" value="1"/>
</dbReference>
<sequence length="146" mass="16555">MTLRKKMPEPGARCGGAGGIGSMHTTNAATASTERGAKNSKANKFGMCRRLECTTIKRLVSAFEVCFVGALLFWQRSRLGRNSSDDIHHRTYDHRLLIDDREAGPNFEYSTETHEELLYNKEKLLSNGDRWEPELAANLQSEFLYR</sequence>
<dbReference type="AlphaFoldDB" id="A0ABD2HYP3"/>
<dbReference type="Proteomes" id="UP001620645">
    <property type="component" value="Unassembled WGS sequence"/>
</dbReference>
<evidence type="ECO:0000256" key="2">
    <source>
        <dbReference type="SAM" id="MobiDB-lite"/>
    </source>
</evidence>
<evidence type="ECO:0000256" key="1">
    <source>
        <dbReference type="ARBA" id="ARBA00001966"/>
    </source>
</evidence>
<proteinExistence type="predicted"/>
<gene>
    <name evidence="3" type="ORF">niasHS_016875</name>
</gene>
<accession>A0ABD2HYP3</accession>
<dbReference type="EMBL" id="JBICCN010000417">
    <property type="protein sequence ID" value="KAL3070166.1"/>
    <property type="molecule type" value="Genomic_DNA"/>
</dbReference>
<evidence type="ECO:0000313" key="4">
    <source>
        <dbReference type="Proteomes" id="UP001620645"/>
    </source>
</evidence>
<dbReference type="PANTHER" id="PTHR10849:SF20">
    <property type="entry name" value="NADH DEHYDROGENASE [UBIQUINONE] IRON-SULFUR PROTEIN 8, MITOCHONDRIAL"/>
    <property type="match status" value="1"/>
</dbReference>
<protein>
    <submittedName>
        <fullName evidence="3">Uncharacterized protein</fullName>
    </submittedName>
</protein>
<name>A0ABD2HYP3_HETSC</name>
<organism evidence="3 4">
    <name type="scientific">Heterodera schachtii</name>
    <name type="common">Sugarbeet cyst nematode worm</name>
    <name type="synonym">Tylenchus schachtii</name>
    <dbReference type="NCBI Taxonomy" id="97005"/>
    <lineage>
        <taxon>Eukaryota</taxon>
        <taxon>Metazoa</taxon>
        <taxon>Ecdysozoa</taxon>
        <taxon>Nematoda</taxon>
        <taxon>Chromadorea</taxon>
        <taxon>Rhabditida</taxon>
        <taxon>Tylenchina</taxon>
        <taxon>Tylenchomorpha</taxon>
        <taxon>Tylenchoidea</taxon>
        <taxon>Heteroderidae</taxon>
        <taxon>Heteroderinae</taxon>
        <taxon>Heterodera</taxon>
    </lineage>
</organism>
<keyword evidence="4" id="KW-1185">Reference proteome</keyword>
<dbReference type="InterPro" id="IPR010226">
    <property type="entry name" value="NADH_quinone_OxRdtase_chainI"/>
</dbReference>